<evidence type="ECO:0000313" key="2">
    <source>
        <dbReference type="Proteomes" id="UP000887565"/>
    </source>
</evidence>
<evidence type="ECO:0000313" key="3">
    <source>
        <dbReference type="WBParaSite" id="nRc.2.0.1.t35064-RA"/>
    </source>
</evidence>
<dbReference type="InterPro" id="IPR044925">
    <property type="entry name" value="His-Me_finger_sf"/>
</dbReference>
<dbReference type="Pfam" id="PF01223">
    <property type="entry name" value="Endonuclease_NS"/>
    <property type="match status" value="1"/>
</dbReference>
<proteinExistence type="predicted"/>
<dbReference type="SUPFAM" id="SSF54060">
    <property type="entry name" value="His-Me finger endonucleases"/>
    <property type="match status" value="1"/>
</dbReference>
<dbReference type="Proteomes" id="UP000887565">
    <property type="component" value="Unplaced"/>
</dbReference>
<accession>A0A915K9M3</accession>
<dbReference type="Gene3D" id="3.40.570.10">
    <property type="entry name" value="Extracellular Endonuclease, subunit A"/>
    <property type="match status" value="1"/>
</dbReference>
<dbReference type="InterPro" id="IPR044929">
    <property type="entry name" value="DNA/RNA_non-sp_Endonuclease_sf"/>
</dbReference>
<dbReference type="GO" id="GO:0003676">
    <property type="term" value="F:nucleic acid binding"/>
    <property type="evidence" value="ECO:0007669"/>
    <property type="project" value="InterPro"/>
</dbReference>
<protein>
    <submittedName>
        <fullName evidence="3">DNA/RNA non-specific endonuclease domain-containing protein</fullName>
    </submittedName>
</protein>
<dbReference type="WBParaSite" id="nRc.2.0.1.t35064-RA">
    <property type="protein sequence ID" value="nRc.2.0.1.t35064-RA"/>
    <property type="gene ID" value="nRc.2.0.1.g35064"/>
</dbReference>
<dbReference type="InterPro" id="IPR001604">
    <property type="entry name" value="Endo_G_ENPP1-like_dom"/>
</dbReference>
<keyword evidence="2" id="KW-1185">Reference proteome</keyword>
<dbReference type="GO" id="GO:0016787">
    <property type="term" value="F:hydrolase activity"/>
    <property type="evidence" value="ECO:0007669"/>
    <property type="project" value="InterPro"/>
</dbReference>
<evidence type="ECO:0000259" key="1">
    <source>
        <dbReference type="Pfam" id="PF01223"/>
    </source>
</evidence>
<dbReference type="GO" id="GO:0046872">
    <property type="term" value="F:metal ion binding"/>
    <property type="evidence" value="ECO:0007669"/>
    <property type="project" value="InterPro"/>
</dbReference>
<name>A0A915K9M3_ROMCU</name>
<reference evidence="3" key="1">
    <citation type="submission" date="2022-11" db="UniProtKB">
        <authorList>
            <consortium name="WormBaseParasite"/>
        </authorList>
    </citation>
    <scope>IDENTIFICATION</scope>
</reference>
<dbReference type="AlphaFoldDB" id="A0A915K9M3"/>
<sequence>MSQYEYELWQEINQNIRDLVENENYQDVKVCTGPLYRSNKEKIDHEEMRKSKGFYNFGLYERRPKVGQSKDTMTYEILAGFAVPHALYKAFTYRDKSTGREYLSMFVVPYHGREESIEPNPQVFNHFWSSLHKLERVAGTYIFQLELNRLNSNYRNFVEESCQPRFEVYNTPTPLYQAGQENKDRDKTIPLQEHLRKTKGRCFDLDNFALTM</sequence>
<organism evidence="2 3">
    <name type="scientific">Romanomermis culicivorax</name>
    <name type="common">Nematode worm</name>
    <dbReference type="NCBI Taxonomy" id="13658"/>
    <lineage>
        <taxon>Eukaryota</taxon>
        <taxon>Metazoa</taxon>
        <taxon>Ecdysozoa</taxon>
        <taxon>Nematoda</taxon>
        <taxon>Enoplea</taxon>
        <taxon>Dorylaimia</taxon>
        <taxon>Mermithida</taxon>
        <taxon>Mermithoidea</taxon>
        <taxon>Mermithidae</taxon>
        <taxon>Romanomermis</taxon>
    </lineage>
</organism>
<feature type="domain" description="DNA/RNA non-specific endonuclease/pyrophosphatase/phosphodiesterase" evidence="1">
    <location>
        <begin position="9"/>
        <end position="146"/>
    </location>
</feature>